<keyword evidence="1" id="KW-1133">Transmembrane helix</keyword>
<feature type="transmembrane region" description="Helical" evidence="1">
    <location>
        <begin position="45"/>
        <end position="71"/>
    </location>
</feature>
<evidence type="ECO:0000313" key="2">
    <source>
        <dbReference type="EMBL" id="GGB82480.1"/>
    </source>
</evidence>
<protein>
    <recommendedName>
        <fullName evidence="4">DUF4333 domain-containing protein</fullName>
    </recommendedName>
</protein>
<keyword evidence="1" id="KW-0472">Membrane</keyword>
<evidence type="ECO:0000313" key="3">
    <source>
        <dbReference type="Proteomes" id="UP000628079"/>
    </source>
</evidence>
<proteinExistence type="predicted"/>
<organism evidence="2 3">
    <name type="scientific">Knoellia flava</name>
    <dbReference type="NCBI Taxonomy" id="913969"/>
    <lineage>
        <taxon>Bacteria</taxon>
        <taxon>Bacillati</taxon>
        <taxon>Actinomycetota</taxon>
        <taxon>Actinomycetes</taxon>
        <taxon>Micrococcales</taxon>
        <taxon>Intrasporangiaceae</taxon>
        <taxon>Knoellia</taxon>
    </lineage>
</organism>
<evidence type="ECO:0008006" key="4">
    <source>
        <dbReference type="Google" id="ProtNLM"/>
    </source>
</evidence>
<keyword evidence="1" id="KW-0812">Transmembrane</keyword>
<sequence length="165" mass="17219">MSQSPHHPGQPVPPHQPYAPYAVPPPYGYAQPPAGSPRSTGLNPWAAGAIGVVVGMGLTFIGMTVVPMLFFGLAFGGFGSFDEGFPGPPSGRVEVAADGSVGGEALAEALEDEGDYYYEDVSCPATARVATDVTTICRGNDGVDDLRIVVVFEGDDGRFRTADLW</sequence>
<reference evidence="2" key="1">
    <citation type="journal article" date="2014" name="Int. J. Syst. Evol. Microbiol.">
        <title>Complete genome sequence of Corynebacterium casei LMG S-19264T (=DSM 44701T), isolated from a smear-ripened cheese.</title>
        <authorList>
            <consortium name="US DOE Joint Genome Institute (JGI-PGF)"/>
            <person name="Walter F."/>
            <person name="Albersmeier A."/>
            <person name="Kalinowski J."/>
            <person name="Ruckert C."/>
        </authorList>
    </citation>
    <scope>NUCLEOTIDE SEQUENCE</scope>
    <source>
        <strain evidence="2">CGMCC 1.10749</strain>
    </source>
</reference>
<dbReference type="Proteomes" id="UP000628079">
    <property type="component" value="Unassembled WGS sequence"/>
</dbReference>
<dbReference type="EMBL" id="BMEA01000002">
    <property type="protein sequence ID" value="GGB82480.1"/>
    <property type="molecule type" value="Genomic_DNA"/>
</dbReference>
<accession>A0A8H9FV54</accession>
<gene>
    <name evidence="2" type="ORF">GCM10011314_22620</name>
</gene>
<comment type="caution">
    <text evidence="2">The sequence shown here is derived from an EMBL/GenBank/DDBJ whole genome shotgun (WGS) entry which is preliminary data.</text>
</comment>
<dbReference type="AlphaFoldDB" id="A0A8H9FV54"/>
<reference evidence="2" key="2">
    <citation type="submission" date="2020-09" db="EMBL/GenBank/DDBJ databases">
        <authorList>
            <person name="Sun Q."/>
            <person name="Zhou Y."/>
        </authorList>
    </citation>
    <scope>NUCLEOTIDE SEQUENCE</scope>
    <source>
        <strain evidence="2">CGMCC 1.10749</strain>
    </source>
</reference>
<name>A0A8H9FV54_9MICO</name>
<dbReference type="RefSeq" id="WP_035948655.1">
    <property type="nucleotide sequence ID" value="NZ_BMEA01000002.1"/>
</dbReference>
<evidence type="ECO:0000256" key="1">
    <source>
        <dbReference type="SAM" id="Phobius"/>
    </source>
</evidence>